<sequence length="221" mass="23416">MPNPSVIVRADTLVTLLGGGQHEPADLADALRRAPVLVAADGGADRALASGHRPRAVIGDMDSLGSAARAALDPRSIHHIDEQISTDFDKALRNIAAPGVIAVGFTGRRIDHELSVYNTLVMRPEKTCVVLGSVDIAFHAPPEIALTLPPGTRVSLFPLAPVRGRSTGLRWPIGPVDFRPWGQIGTSNEAVAPRVEMAFDGPGMLIILPREMLDAALEALI</sequence>
<dbReference type="OrthoDB" id="7057856at2"/>
<protein>
    <recommendedName>
        <fullName evidence="5">Thiamine diphosphokinase</fullName>
        <ecNumber evidence="5">2.7.6.2</ecNumber>
    </recommendedName>
</protein>
<evidence type="ECO:0000313" key="8">
    <source>
        <dbReference type="Proteomes" id="UP000281343"/>
    </source>
</evidence>
<evidence type="ECO:0000313" key="7">
    <source>
        <dbReference type="EMBL" id="RMA40980.1"/>
    </source>
</evidence>
<dbReference type="Pfam" id="PF04263">
    <property type="entry name" value="TPK_catalytic"/>
    <property type="match status" value="1"/>
</dbReference>
<dbReference type="PANTHER" id="PTHR41299:SF1">
    <property type="entry name" value="THIAMINE PYROPHOSPHOKINASE"/>
    <property type="match status" value="1"/>
</dbReference>
<reference evidence="7 8" key="1">
    <citation type="submission" date="2018-10" db="EMBL/GenBank/DDBJ databases">
        <authorList>
            <person name="Jung H.S."/>
            <person name="Jeon C.O."/>
        </authorList>
    </citation>
    <scope>NUCLEOTIDE SEQUENCE [LARGE SCALE GENOMIC DNA]</scope>
    <source>
        <strain evidence="7 8">MA-7-27</strain>
    </source>
</reference>
<evidence type="ECO:0000256" key="2">
    <source>
        <dbReference type="ARBA" id="ARBA00022741"/>
    </source>
</evidence>
<keyword evidence="3 7" id="KW-0418">Kinase</keyword>
<keyword evidence="1 7" id="KW-0808">Transferase</keyword>
<dbReference type="GO" id="GO:0009229">
    <property type="term" value="P:thiamine diphosphate biosynthetic process"/>
    <property type="evidence" value="ECO:0007669"/>
    <property type="project" value="InterPro"/>
</dbReference>
<feature type="domain" description="Thiamin pyrophosphokinase catalytic" evidence="6">
    <location>
        <begin position="30"/>
        <end position="126"/>
    </location>
</feature>
<proteinExistence type="predicted"/>
<dbReference type="EC" id="2.7.6.2" evidence="5"/>
<dbReference type="GO" id="GO:0006772">
    <property type="term" value="P:thiamine metabolic process"/>
    <property type="evidence" value="ECO:0007669"/>
    <property type="project" value="UniProtKB-UniRule"/>
</dbReference>
<dbReference type="InterPro" id="IPR036371">
    <property type="entry name" value="TPK_B1-bd_sf"/>
</dbReference>
<dbReference type="InterPro" id="IPR006282">
    <property type="entry name" value="Thi_PPkinase"/>
</dbReference>
<dbReference type="SUPFAM" id="SSF63862">
    <property type="entry name" value="Thiamin pyrophosphokinase, substrate-binding domain"/>
    <property type="match status" value="1"/>
</dbReference>
<dbReference type="PANTHER" id="PTHR41299">
    <property type="entry name" value="THIAMINE PYROPHOSPHOKINASE"/>
    <property type="match status" value="1"/>
</dbReference>
<dbReference type="Proteomes" id="UP000281343">
    <property type="component" value="Unassembled WGS sequence"/>
</dbReference>
<evidence type="ECO:0000256" key="3">
    <source>
        <dbReference type="ARBA" id="ARBA00022777"/>
    </source>
</evidence>
<accession>A0A3L9YDD9</accession>
<name>A0A3L9YDD9_9RHOB</name>
<organism evidence="7 8">
    <name type="scientific">Rhodophyticola porphyridii</name>
    <dbReference type="NCBI Taxonomy" id="1852017"/>
    <lineage>
        <taxon>Bacteria</taxon>
        <taxon>Pseudomonadati</taxon>
        <taxon>Pseudomonadota</taxon>
        <taxon>Alphaproteobacteria</taxon>
        <taxon>Rhodobacterales</taxon>
        <taxon>Roseobacteraceae</taxon>
        <taxon>Rhodophyticola</taxon>
    </lineage>
</organism>
<dbReference type="GO" id="GO:0004788">
    <property type="term" value="F:thiamine diphosphokinase activity"/>
    <property type="evidence" value="ECO:0007669"/>
    <property type="project" value="UniProtKB-UniRule"/>
</dbReference>
<dbReference type="CDD" id="cd07995">
    <property type="entry name" value="TPK"/>
    <property type="match status" value="1"/>
</dbReference>
<keyword evidence="8" id="KW-1185">Reference proteome</keyword>
<evidence type="ECO:0000256" key="4">
    <source>
        <dbReference type="ARBA" id="ARBA00022840"/>
    </source>
</evidence>
<dbReference type="AlphaFoldDB" id="A0A3L9YDD9"/>
<evidence type="ECO:0000256" key="5">
    <source>
        <dbReference type="NCBIfam" id="TIGR01378"/>
    </source>
</evidence>
<dbReference type="InterPro" id="IPR036759">
    <property type="entry name" value="TPK_catalytic_sf"/>
</dbReference>
<dbReference type="InterPro" id="IPR053149">
    <property type="entry name" value="TPK"/>
</dbReference>
<comment type="caution">
    <text evidence="7">The sequence shown here is derived from an EMBL/GenBank/DDBJ whole genome shotgun (WGS) entry which is preliminary data.</text>
</comment>
<dbReference type="GO" id="GO:0016301">
    <property type="term" value="F:kinase activity"/>
    <property type="evidence" value="ECO:0007669"/>
    <property type="project" value="UniProtKB-KW"/>
</dbReference>
<dbReference type="InterPro" id="IPR007371">
    <property type="entry name" value="TPK_catalytic"/>
</dbReference>
<keyword evidence="2" id="KW-0547">Nucleotide-binding</keyword>
<dbReference type="GO" id="GO:0005524">
    <property type="term" value="F:ATP binding"/>
    <property type="evidence" value="ECO:0007669"/>
    <property type="project" value="UniProtKB-KW"/>
</dbReference>
<dbReference type="Gene3D" id="3.40.50.10240">
    <property type="entry name" value="Thiamin pyrophosphokinase, catalytic domain"/>
    <property type="match status" value="1"/>
</dbReference>
<evidence type="ECO:0000256" key="1">
    <source>
        <dbReference type="ARBA" id="ARBA00022679"/>
    </source>
</evidence>
<dbReference type="SUPFAM" id="SSF63999">
    <property type="entry name" value="Thiamin pyrophosphokinase, catalytic domain"/>
    <property type="match status" value="1"/>
</dbReference>
<evidence type="ECO:0000259" key="6">
    <source>
        <dbReference type="Pfam" id="PF04263"/>
    </source>
</evidence>
<dbReference type="EMBL" id="RCNT01000010">
    <property type="protein sequence ID" value="RMA40980.1"/>
    <property type="molecule type" value="Genomic_DNA"/>
</dbReference>
<gene>
    <name evidence="7" type="ORF">D9R08_17390</name>
</gene>
<dbReference type="NCBIfam" id="TIGR01378">
    <property type="entry name" value="thi_PPkinase"/>
    <property type="match status" value="1"/>
</dbReference>
<keyword evidence="4" id="KW-0067">ATP-binding</keyword>